<organism evidence="1 2">
    <name type="scientific">Daphnia magna</name>
    <dbReference type="NCBI Taxonomy" id="35525"/>
    <lineage>
        <taxon>Eukaryota</taxon>
        <taxon>Metazoa</taxon>
        <taxon>Ecdysozoa</taxon>
        <taxon>Arthropoda</taxon>
        <taxon>Crustacea</taxon>
        <taxon>Branchiopoda</taxon>
        <taxon>Diplostraca</taxon>
        <taxon>Cladocera</taxon>
        <taxon>Anomopoda</taxon>
        <taxon>Daphniidae</taxon>
        <taxon>Daphnia</taxon>
    </lineage>
</organism>
<gene>
    <name evidence="1" type="ORF">APZ42_032019</name>
</gene>
<evidence type="ECO:0000313" key="1">
    <source>
        <dbReference type="EMBL" id="KZS04933.1"/>
    </source>
</evidence>
<dbReference type="Proteomes" id="UP000076858">
    <property type="component" value="Unassembled WGS sequence"/>
</dbReference>
<evidence type="ECO:0000313" key="2">
    <source>
        <dbReference type="Proteomes" id="UP000076858"/>
    </source>
</evidence>
<sequence length="95" mass="10970">MTCTTHPLLTMSMQAKTLNLSDRNTLLGNRLVRTKLLNVSFLGQESPLSMNCKRRCFVCFFLTFWLQKPIALCLQLSCHMKLLVAGIYSFQYNDF</sequence>
<comment type="caution">
    <text evidence="1">The sequence shown here is derived from an EMBL/GenBank/DDBJ whole genome shotgun (WGS) entry which is preliminary data.</text>
</comment>
<protein>
    <submittedName>
        <fullName evidence="1">Uncharacterized protein</fullName>
    </submittedName>
</protein>
<dbReference type="EMBL" id="LRGB01003025">
    <property type="protein sequence ID" value="KZS04933.1"/>
    <property type="molecule type" value="Genomic_DNA"/>
</dbReference>
<keyword evidence="2" id="KW-1185">Reference proteome</keyword>
<accession>A0A164MCJ9</accession>
<dbReference type="AlphaFoldDB" id="A0A164MCJ9"/>
<name>A0A164MCJ9_9CRUS</name>
<reference evidence="1 2" key="1">
    <citation type="submission" date="2016-03" db="EMBL/GenBank/DDBJ databases">
        <title>EvidentialGene: Evidence-directed Construction of Genes on Genomes.</title>
        <authorList>
            <person name="Gilbert D.G."/>
            <person name="Choi J.-H."/>
            <person name="Mockaitis K."/>
            <person name="Colbourne J."/>
            <person name="Pfrender M."/>
        </authorList>
    </citation>
    <scope>NUCLEOTIDE SEQUENCE [LARGE SCALE GENOMIC DNA]</scope>
    <source>
        <strain evidence="1 2">Xinb3</strain>
        <tissue evidence="1">Complete organism</tissue>
    </source>
</reference>
<proteinExistence type="predicted"/>